<sequence>MLPNRQYSTLENPATDRHPNSRLPRIPAAPRLPGRVLELAVPNRAGAAKLRPPNAFHLMIRSARSGVEVAL</sequence>
<organism evidence="2 3">
    <name type="scientific">Nocardia asteroides NBRC 15531</name>
    <dbReference type="NCBI Taxonomy" id="1110697"/>
    <lineage>
        <taxon>Bacteria</taxon>
        <taxon>Bacillati</taxon>
        <taxon>Actinomycetota</taxon>
        <taxon>Actinomycetes</taxon>
        <taxon>Mycobacteriales</taxon>
        <taxon>Nocardiaceae</taxon>
        <taxon>Nocardia</taxon>
    </lineage>
</organism>
<dbReference type="STRING" id="1824.SAMN05444423_101593"/>
<comment type="caution">
    <text evidence="2">The sequence shown here is derived from an EMBL/GenBank/DDBJ whole genome shotgun (WGS) entry which is preliminary data.</text>
</comment>
<gene>
    <name evidence="2" type="ORF">NCAST_31_00990</name>
</gene>
<proteinExistence type="predicted"/>
<protein>
    <submittedName>
        <fullName evidence="2">Uncharacterized protein</fullName>
    </submittedName>
</protein>
<name>U5EDI6_NOCAS</name>
<dbReference type="Proteomes" id="UP000017048">
    <property type="component" value="Unassembled WGS sequence"/>
</dbReference>
<keyword evidence="3" id="KW-1185">Reference proteome</keyword>
<evidence type="ECO:0000313" key="2">
    <source>
        <dbReference type="EMBL" id="GAD85405.1"/>
    </source>
</evidence>
<feature type="region of interest" description="Disordered" evidence="1">
    <location>
        <begin position="1"/>
        <end position="29"/>
    </location>
</feature>
<accession>U5EDI6</accession>
<feature type="compositionally biased region" description="Polar residues" evidence="1">
    <location>
        <begin position="1"/>
        <end position="12"/>
    </location>
</feature>
<evidence type="ECO:0000256" key="1">
    <source>
        <dbReference type="SAM" id="MobiDB-lite"/>
    </source>
</evidence>
<dbReference type="EMBL" id="BAFO02000031">
    <property type="protein sequence ID" value="GAD85405.1"/>
    <property type="molecule type" value="Genomic_DNA"/>
</dbReference>
<dbReference type="AlphaFoldDB" id="U5EDI6"/>
<reference evidence="2 3" key="1">
    <citation type="journal article" date="2014" name="BMC Genomics">
        <title>Genome based analysis of type-I polyketide synthase and nonribosomal peptide synthetase gene clusters in seven strains of five representative Nocardia species.</title>
        <authorList>
            <person name="Komaki H."/>
            <person name="Ichikawa N."/>
            <person name="Hosoyama A."/>
            <person name="Takahashi-Nakaguchi A."/>
            <person name="Matsuzawa T."/>
            <person name="Suzuki K."/>
            <person name="Fujita N."/>
            <person name="Gonoi T."/>
        </authorList>
    </citation>
    <scope>NUCLEOTIDE SEQUENCE [LARGE SCALE GENOMIC DNA]</scope>
    <source>
        <strain evidence="2 3">NBRC 15531</strain>
    </source>
</reference>
<evidence type="ECO:0000313" key="3">
    <source>
        <dbReference type="Proteomes" id="UP000017048"/>
    </source>
</evidence>